<dbReference type="EMBL" id="BJVA01000014">
    <property type="protein sequence ID" value="GEK96949.1"/>
    <property type="molecule type" value="Genomic_DNA"/>
</dbReference>
<proteinExistence type="predicted"/>
<accession>A0A511B948</accession>
<evidence type="ECO:0000313" key="1">
    <source>
        <dbReference type="EMBL" id="GEK96949.1"/>
    </source>
</evidence>
<evidence type="ECO:0000313" key="2">
    <source>
        <dbReference type="Proteomes" id="UP000321079"/>
    </source>
</evidence>
<reference evidence="1 2" key="1">
    <citation type="submission" date="2019-07" db="EMBL/GenBank/DDBJ databases">
        <title>Whole genome shotgun sequence of Gluconobacter kanchanaburiensis NBRC 103587.</title>
        <authorList>
            <person name="Hosoyama A."/>
            <person name="Uohara A."/>
            <person name="Ohji S."/>
            <person name="Ichikawa N."/>
        </authorList>
    </citation>
    <scope>NUCLEOTIDE SEQUENCE [LARGE SCALE GENOMIC DNA]</scope>
    <source>
        <strain evidence="1 2">NBRC 103587</strain>
    </source>
</reference>
<keyword evidence="2" id="KW-1185">Reference proteome</keyword>
<organism evidence="1 2">
    <name type="scientific">Gluconobacter kanchanaburiensis NBRC 103587</name>
    <dbReference type="NCBI Taxonomy" id="1307948"/>
    <lineage>
        <taxon>Bacteria</taxon>
        <taxon>Pseudomonadati</taxon>
        <taxon>Pseudomonadota</taxon>
        <taxon>Alphaproteobacteria</taxon>
        <taxon>Acetobacterales</taxon>
        <taxon>Acetobacteraceae</taxon>
        <taxon>Gluconobacter</taxon>
    </lineage>
</organism>
<comment type="caution">
    <text evidence="1">The sequence shown here is derived from an EMBL/GenBank/DDBJ whole genome shotgun (WGS) entry which is preliminary data.</text>
</comment>
<dbReference type="AlphaFoldDB" id="A0A511B948"/>
<name>A0A511B948_9PROT</name>
<protein>
    <submittedName>
        <fullName evidence="1">Uncharacterized protein</fullName>
    </submittedName>
</protein>
<sequence length="67" mass="7716">MWTARCGDERTFPWPSRGKFLDESAHFRSWTSGLLPGPDMTYWRGTASSASYYAHWEPGTYHPTYPG</sequence>
<dbReference type="Proteomes" id="UP000321079">
    <property type="component" value="Unassembled WGS sequence"/>
</dbReference>
<gene>
    <name evidence="1" type="ORF">GKA01_21460</name>
</gene>